<evidence type="ECO:0000313" key="11">
    <source>
        <dbReference type="Proteomes" id="UP000247498"/>
    </source>
</evidence>
<dbReference type="Gene3D" id="1.10.1370.10">
    <property type="entry name" value="Neurolysin, domain 3"/>
    <property type="match status" value="2"/>
</dbReference>
<accession>A0A2V0P6J5</accession>
<dbReference type="STRING" id="307507.A0A2V0P6J5"/>
<dbReference type="AlphaFoldDB" id="A0A2V0P6J5"/>
<evidence type="ECO:0000313" key="10">
    <source>
        <dbReference type="EMBL" id="GBF94552.1"/>
    </source>
</evidence>
<dbReference type="PANTHER" id="PTHR11804:SF79">
    <property type="entry name" value="MITOCHONDRIAL INTERMEDIATE PEPTIDASE"/>
    <property type="match status" value="1"/>
</dbReference>
<dbReference type="InterPro" id="IPR045090">
    <property type="entry name" value="Pept_M3A_M3B"/>
</dbReference>
<proteinExistence type="inferred from homology"/>
<keyword evidence="2 7" id="KW-0645">Protease</keyword>
<feature type="region of interest" description="Disordered" evidence="8">
    <location>
        <begin position="285"/>
        <end position="318"/>
    </location>
</feature>
<dbReference type="EMBL" id="BDRX01000053">
    <property type="protein sequence ID" value="GBF94552.1"/>
    <property type="molecule type" value="Genomic_DNA"/>
</dbReference>
<dbReference type="GO" id="GO:0006518">
    <property type="term" value="P:peptide metabolic process"/>
    <property type="evidence" value="ECO:0007669"/>
    <property type="project" value="TreeGrafter"/>
</dbReference>
<keyword evidence="3 7" id="KW-0479">Metal-binding</keyword>
<feature type="region of interest" description="Disordered" evidence="8">
    <location>
        <begin position="384"/>
        <end position="420"/>
    </location>
</feature>
<keyword evidence="4 7" id="KW-0378">Hydrolase</keyword>
<feature type="compositionally biased region" description="Gly residues" evidence="8">
    <location>
        <begin position="932"/>
        <end position="942"/>
    </location>
</feature>
<dbReference type="GO" id="GO:0004222">
    <property type="term" value="F:metalloendopeptidase activity"/>
    <property type="evidence" value="ECO:0007669"/>
    <property type="project" value="InterPro"/>
</dbReference>
<evidence type="ECO:0000256" key="6">
    <source>
        <dbReference type="ARBA" id="ARBA00023049"/>
    </source>
</evidence>
<evidence type="ECO:0000256" key="1">
    <source>
        <dbReference type="ARBA" id="ARBA00006040"/>
    </source>
</evidence>
<protein>
    <submittedName>
        <fullName evidence="10">Mitochondrial intermediate peptidase</fullName>
    </submittedName>
</protein>
<feature type="compositionally biased region" description="Low complexity" evidence="8">
    <location>
        <begin position="921"/>
        <end position="931"/>
    </location>
</feature>
<feature type="region of interest" description="Disordered" evidence="8">
    <location>
        <begin position="237"/>
        <end position="261"/>
    </location>
</feature>
<name>A0A2V0P6J5_9CHLO</name>
<dbReference type="OrthoDB" id="550805at2759"/>
<dbReference type="InterPro" id="IPR001567">
    <property type="entry name" value="Pept_M3A_M3B_dom"/>
</dbReference>
<evidence type="ECO:0000256" key="5">
    <source>
        <dbReference type="ARBA" id="ARBA00022833"/>
    </source>
</evidence>
<dbReference type="GO" id="GO:0046872">
    <property type="term" value="F:metal ion binding"/>
    <property type="evidence" value="ECO:0007669"/>
    <property type="project" value="UniProtKB-UniRule"/>
</dbReference>
<evidence type="ECO:0000259" key="9">
    <source>
        <dbReference type="Pfam" id="PF01432"/>
    </source>
</evidence>
<feature type="domain" description="Peptidase M3A/M3B catalytic" evidence="9">
    <location>
        <begin position="499"/>
        <end position="681"/>
    </location>
</feature>
<evidence type="ECO:0000256" key="7">
    <source>
        <dbReference type="RuleBase" id="RU003435"/>
    </source>
</evidence>
<dbReference type="SUPFAM" id="SSF55486">
    <property type="entry name" value="Metalloproteases ('zincins'), catalytic domain"/>
    <property type="match status" value="1"/>
</dbReference>
<feature type="compositionally biased region" description="Low complexity" evidence="8">
    <location>
        <begin position="306"/>
        <end position="318"/>
    </location>
</feature>
<dbReference type="InterPro" id="IPR024077">
    <property type="entry name" value="Neurolysin/TOP_dom2"/>
</dbReference>
<feature type="region of interest" description="Disordered" evidence="8">
    <location>
        <begin position="447"/>
        <end position="469"/>
    </location>
</feature>
<feature type="region of interest" description="Disordered" evidence="8">
    <location>
        <begin position="65"/>
        <end position="84"/>
    </location>
</feature>
<organism evidence="10 11">
    <name type="scientific">Raphidocelis subcapitata</name>
    <dbReference type="NCBI Taxonomy" id="307507"/>
    <lineage>
        <taxon>Eukaryota</taxon>
        <taxon>Viridiplantae</taxon>
        <taxon>Chlorophyta</taxon>
        <taxon>core chlorophytes</taxon>
        <taxon>Chlorophyceae</taxon>
        <taxon>CS clade</taxon>
        <taxon>Sphaeropleales</taxon>
        <taxon>Selenastraceae</taxon>
        <taxon>Raphidocelis</taxon>
    </lineage>
</organism>
<keyword evidence="5 7" id="KW-0862">Zinc</keyword>
<keyword evidence="11" id="KW-1185">Reference proteome</keyword>
<dbReference type="Pfam" id="PF01432">
    <property type="entry name" value="Peptidase_M3"/>
    <property type="match status" value="1"/>
</dbReference>
<dbReference type="InParanoid" id="A0A2V0P6J5"/>
<keyword evidence="6 7" id="KW-0482">Metalloprotease</keyword>
<dbReference type="InterPro" id="IPR024079">
    <property type="entry name" value="MetalloPept_cat_dom_sf"/>
</dbReference>
<feature type="region of interest" description="Disordered" evidence="8">
    <location>
        <begin position="782"/>
        <end position="802"/>
    </location>
</feature>
<evidence type="ECO:0000256" key="8">
    <source>
        <dbReference type="SAM" id="MobiDB-lite"/>
    </source>
</evidence>
<gene>
    <name evidence="10" type="ORF">Rsub_06667</name>
</gene>
<comment type="caution">
    <text evidence="10">The sequence shown here is derived from an EMBL/GenBank/DDBJ whole genome shotgun (WGS) entry which is preliminary data.</text>
</comment>
<feature type="region of interest" description="Disordered" evidence="8">
    <location>
        <begin position="921"/>
        <end position="944"/>
    </location>
</feature>
<comment type="similarity">
    <text evidence="1 7">Belongs to the peptidase M3 family.</text>
</comment>
<reference evidence="10 11" key="1">
    <citation type="journal article" date="2018" name="Sci. Rep.">
        <title>Raphidocelis subcapitata (=Pseudokirchneriella subcapitata) provides an insight into genome evolution and environmental adaptations in the Sphaeropleales.</title>
        <authorList>
            <person name="Suzuki S."/>
            <person name="Yamaguchi H."/>
            <person name="Nakajima N."/>
            <person name="Kawachi M."/>
        </authorList>
    </citation>
    <scope>NUCLEOTIDE SEQUENCE [LARGE SCALE GENOMIC DNA]</scope>
    <source>
        <strain evidence="10 11">NIES-35</strain>
    </source>
</reference>
<evidence type="ECO:0000256" key="4">
    <source>
        <dbReference type="ARBA" id="ARBA00022801"/>
    </source>
</evidence>
<comment type="cofactor">
    <cofactor evidence="7">
        <name>Zn(2+)</name>
        <dbReference type="ChEBI" id="CHEBI:29105"/>
    </cofactor>
    <text evidence="7">Binds 1 zinc ion.</text>
</comment>
<sequence length="1081" mass="109071">MNATRASRPCGLPAAAAAAAARPTPLRVPTRSPRAARPGRKAATSSPAWTAALGQRRGAVAVHATADARSGAPRTLAPSAPPPRRLLSDFGGAFEEELGEVERLQAAALGAGAGPPLLSALGQLEAAAGALQRPARFFADYHPDREQAAAASAVLEVARLALAEVYGHPRVLAVLLETAVGLLPEEEARRRAVSRVEAAAAGTRGDGAGGGLNRGHPAPAVAAVVVAAAALDDALFEQPPEPEPGVSSGGSHRGAGSDPSQTALPLRAVQLMLACRQALRNAAAAHARQQRGGEGGREAGESHPYSADGSAPAAEEAEASAVGSGAFVSARGSEGASAAQAAVEFAAAAFSQVASDPRLSPVLLLTTEQAEVVRPLLRDAGMGASAWLAPPPRGDSRESAGSGDGDGGGERPPRLRCSRRLRMAPGRGGLLELTGLVTATEAAAEWVASSGMQQPRRQGEQHGSPAASDALPLRGTLVLPPAAPLAALRMSRDVVALLLTSHPNPDVRRQAHASGAAVRRRLLLSALSRLAAHRAALAAERGAPSYAALLLDEGSPMRAPAGAQALLGALADGVAPYAARELREWEARAARAARRAGRGAAPGAAALEPWDADYHAQAAAVDAASGSSWREFADYFTLPGLWAGLDRLLAHALGLRLLPPPDGAPDEAWAANVWHLQLWDADPPGDANSPQSAASTPRRAGFEQPDAPPSASWRLLGDVFLQVAPPGGFPFTTLLRPTQRSRAWWGHGTEGSAAGGAGADADVPGAVAVHLPLSLSVAGAAAPAAGDGAPDEPAPPGRPPALRGPFGLRALLHELGHAAALLAAGAAAPHPMLAGAGGAGGCGGVDLRELPSHAFEAWARDPRALSLLSCHWRLGVPLPPRDAARLARYLVSAGACTAPDFHEAALTAIADARLHALTGPAAGRAGQESSGSGSGGGGGGDGPSAAEAVFDEVWAERGVVPGGGASLEALRGLEGLGAVGGARWGYAAARLLAAAAWKRWFGDDALSAAGGAELKARLLYGLGAGLPPQVLLGRLLGPDALARLQLPAAGGAEGGGEAEPASCCWVPDLYSPAFQDVDLLG</sequence>
<dbReference type="Gene3D" id="3.40.390.10">
    <property type="entry name" value="Collagenase (Catalytic Domain)"/>
    <property type="match status" value="2"/>
</dbReference>
<dbReference type="GO" id="GO:0006508">
    <property type="term" value="P:proteolysis"/>
    <property type="evidence" value="ECO:0007669"/>
    <property type="project" value="UniProtKB-KW"/>
</dbReference>
<evidence type="ECO:0000256" key="3">
    <source>
        <dbReference type="ARBA" id="ARBA00022723"/>
    </source>
</evidence>
<dbReference type="PANTHER" id="PTHR11804">
    <property type="entry name" value="PROTEASE M3 THIMET OLIGOPEPTIDASE-RELATED"/>
    <property type="match status" value="1"/>
</dbReference>
<dbReference type="Proteomes" id="UP000247498">
    <property type="component" value="Unassembled WGS sequence"/>
</dbReference>
<evidence type="ECO:0000256" key="2">
    <source>
        <dbReference type="ARBA" id="ARBA00022670"/>
    </source>
</evidence>
<feature type="region of interest" description="Disordered" evidence="8">
    <location>
        <begin position="680"/>
        <end position="708"/>
    </location>
</feature>
<feature type="region of interest" description="Disordered" evidence="8">
    <location>
        <begin position="1"/>
        <end position="48"/>
    </location>
</feature>